<evidence type="ECO:0000256" key="8">
    <source>
        <dbReference type="RuleBase" id="RU369061"/>
    </source>
</evidence>
<keyword evidence="5 7" id="KW-0067">ATP-binding</keyword>
<dbReference type="GO" id="GO:0005524">
    <property type="term" value="F:ATP binding"/>
    <property type="evidence" value="ECO:0007669"/>
    <property type="project" value="UniProtKB-UniRule"/>
</dbReference>
<proteinExistence type="inferred from homology"/>
<evidence type="ECO:0000256" key="2">
    <source>
        <dbReference type="ARBA" id="ARBA00022679"/>
    </source>
</evidence>
<dbReference type="PIRSF" id="PIRSF000535">
    <property type="entry name" value="1PFK/6PFK/LacC"/>
    <property type="match status" value="1"/>
</dbReference>
<dbReference type="GO" id="GO:0016052">
    <property type="term" value="P:carbohydrate catabolic process"/>
    <property type="evidence" value="ECO:0007669"/>
    <property type="project" value="UniProtKB-ARBA"/>
</dbReference>
<evidence type="ECO:0000313" key="10">
    <source>
        <dbReference type="EMBL" id="RAQ29682.1"/>
    </source>
</evidence>
<dbReference type="PROSITE" id="PS00584">
    <property type="entry name" value="PFKB_KINASES_2"/>
    <property type="match status" value="1"/>
</dbReference>
<comment type="catalytic activity">
    <reaction evidence="6 8">
        <text>beta-D-fructose 1-phosphate + ATP = beta-D-fructose 1,6-bisphosphate + ADP + H(+)</text>
        <dbReference type="Rhea" id="RHEA:14213"/>
        <dbReference type="ChEBI" id="CHEBI:15378"/>
        <dbReference type="ChEBI" id="CHEBI:30616"/>
        <dbReference type="ChEBI" id="CHEBI:32966"/>
        <dbReference type="ChEBI" id="CHEBI:138881"/>
        <dbReference type="ChEBI" id="CHEBI:456216"/>
        <dbReference type="EC" id="2.7.1.56"/>
    </reaction>
</comment>
<evidence type="ECO:0000313" key="11">
    <source>
        <dbReference type="Proteomes" id="UP000249377"/>
    </source>
</evidence>
<comment type="pathway">
    <text evidence="7">Carbohydrate metabolism; D-tagatose 6-phosphate degradation; D-glyceraldehyde 3-phosphate and glycerone phosphate from D-tagatose 6-phosphate: step 1/2.</text>
</comment>
<evidence type="ECO:0000256" key="5">
    <source>
        <dbReference type="ARBA" id="ARBA00022840"/>
    </source>
</evidence>
<dbReference type="PANTHER" id="PTHR46566:SF1">
    <property type="entry name" value="1-PHOSPHOFRUCTOKINASE"/>
    <property type="match status" value="1"/>
</dbReference>
<dbReference type="PANTHER" id="PTHR46566">
    <property type="entry name" value="1-PHOSPHOFRUCTOKINASE-RELATED"/>
    <property type="match status" value="1"/>
</dbReference>
<keyword evidence="4 8" id="KW-0418">Kinase</keyword>
<comment type="catalytic activity">
    <reaction evidence="7">
        <text>D-tagatofuranose 6-phosphate + ATP = D-tagatofuranose 1,6-bisphosphate + ADP + H(+)</text>
        <dbReference type="Rhea" id="RHEA:12420"/>
        <dbReference type="ChEBI" id="CHEBI:15378"/>
        <dbReference type="ChEBI" id="CHEBI:30616"/>
        <dbReference type="ChEBI" id="CHEBI:58694"/>
        <dbReference type="ChEBI" id="CHEBI:58695"/>
        <dbReference type="ChEBI" id="CHEBI:456216"/>
        <dbReference type="EC" id="2.7.1.144"/>
    </reaction>
</comment>
<dbReference type="EC" id="2.7.1.144" evidence="7"/>
<dbReference type="InterPro" id="IPR011611">
    <property type="entry name" value="PfkB_dom"/>
</dbReference>
<dbReference type="GO" id="GO:0008662">
    <property type="term" value="F:1-phosphofructokinase activity"/>
    <property type="evidence" value="ECO:0007669"/>
    <property type="project" value="UniProtKB-UniRule"/>
</dbReference>
<protein>
    <recommendedName>
        <fullName evidence="7">Tagatose-6-phosphate kinase</fullName>
        <ecNumber evidence="7">2.7.1.144</ecNumber>
    </recommendedName>
</protein>
<dbReference type="NCBIfam" id="TIGR03828">
    <property type="entry name" value="pfkB"/>
    <property type="match status" value="1"/>
</dbReference>
<keyword evidence="11" id="KW-1185">Reference proteome</keyword>
<dbReference type="Proteomes" id="UP000249377">
    <property type="component" value="Unassembled WGS sequence"/>
</dbReference>
<dbReference type="InterPro" id="IPR029056">
    <property type="entry name" value="Ribokinase-like"/>
</dbReference>
<evidence type="ECO:0000259" key="9">
    <source>
        <dbReference type="Pfam" id="PF00294"/>
    </source>
</evidence>
<dbReference type="FunFam" id="3.40.1190.20:FF:000001">
    <property type="entry name" value="Phosphofructokinase"/>
    <property type="match status" value="1"/>
</dbReference>
<evidence type="ECO:0000256" key="6">
    <source>
        <dbReference type="ARBA" id="ARBA00047745"/>
    </source>
</evidence>
<dbReference type="InterPro" id="IPR002173">
    <property type="entry name" value="Carboh/pur_kinase_PfkB_CS"/>
</dbReference>
<evidence type="ECO:0000256" key="7">
    <source>
        <dbReference type="PIRNR" id="PIRNR000535"/>
    </source>
</evidence>
<keyword evidence="2 7" id="KW-0808">Transferase</keyword>
<dbReference type="RefSeq" id="WP_112332112.1">
    <property type="nucleotide sequence ID" value="NZ_JADPHD010000008.1"/>
</dbReference>
<evidence type="ECO:0000256" key="4">
    <source>
        <dbReference type="ARBA" id="ARBA00022777"/>
    </source>
</evidence>
<dbReference type="UniPathway" id="UPA00704">
    <property type="reaction ID" value="UER00715"/>
</dbReference>
<keyword evidence="3 7" id="KW-0547">Nucleotide-binding</keyword>
<sequence>MIYTVTFNPAIDYVVHMSSFEAGSVNRTTEEQLQFGGKGINVSMVLRNLGVENIALGFLAGFTGRAVAQGLAQAGVRMDFIELPAGLTRINVKIKAGRETEINGQGPDIPAQALNGLFEKLSRLRQGDYLVLAGSIPASLPDDIYEQILARLDGHGVQVAVDAERDLLCNVLAYRPFLIKPNHLELGAILGRELRTDEEIRQGAAVLQQRGARNVLVSMAAKGAILLDETGRYHKIFAPEGTVKNSVGAGDSMVAGFLAGWLEKRDYAHALKMGAATGSATAFSDGLATKGAVMKLFQNLP</sequence>
<comment type="similarity">
    <text evidence="7">Belongs to the carbohydrate kinase PfkB family. LacC subfamily.</text>
</comment>
<gene>
    <name evidence="10" type="primary">pfkB</name>
    <name evidence="10" type="ORF">DPQ25_05110</name>
</gene>
<dbReference type="CDD" id="cd01164">
    <property type="entry name" value="FruK_PfkB_like"/>
    <property type="match status" value="1"/>
</dbReference>
<comment type="function">
    <text evidence="8">Catalyzes the ATP-dependent phosphorylation of fructose-l-phosphate to fructose-l,6-bisphosphate.</text>
</comment>
<evidence type="ECO:0000256" key="1">
    <source>
        <dbReference type="ARBA" id="ARBA00005380"/>
    </source>
</evidence>
<reference evidence="10 11" key="1">
    <citation type="submission" date="2018-06" db="EMBL/GenBank/DDBJ databases">
        <title>Noncontiguous genome sequence of Ruminococcaceae bacterium ASD2818.</title>
        <authorList>
            <person name="Chaplin A.V."/>
            <person name="Sokolova S.R."/>
            <person name="Kochetkova T.O."/>
            <person name="Goltsov A.Y."/>
            <person name="Trofimov D.Y."/>
            <person name="Efimov B.A."/>
        </authorList>
    </citation>
    <scope>NUCLEOTIDE SEQUENCE [LARGE SCALE GENOMIC DNA]</scope>
    <source>
        <strain evidence="10 11">ASD2818</strain>
    </source>
</reference>
<dbReference type="GO" id="GO:0005988">
    <property type="term" value="P:lactose metabolic process"/>
    <property type="evidence" value="ECO:0007669"/>
    <property type="project" value="UniProtKB-KW"/>
</dbReference>
<dbReference type="NCBIfam" id="TIGR03168">
    <property type="entry name" value="1-PFK"/>
    <property type="match status" value="1"/>
</dbReference>
<organism evidence="10 11">
    <name type="scientific">Hydrogeniiclostridium mannosilyticum</name>
    <dbReference type="NCBI Taxonomy" id="2764322"/>
    <lineage>
        <taxon>Bacteria</taxon>
        <taxon>Bacillati</taxon>
        <taxon>Bacillota</taxon>
        <taxon>Clostridia</taxon>
        <taxon>Eubacteriales</taxon>
        <taxon>Acutalibacteraceae</taxon>
        <taxon>Hydrogeniiclostridium</taxon>
    </lineage>
</organism>
<dbReference type="Gene3D" id="3.40.1190.20">
    <property type="match status" value="1"/>
</dbReference>
<feature type="domain" description="Carbohydrate kinase PfkB" evidence="9">
    <location>
        <begin position="8"/>
        <end position="288"/>
    </location>
</feature>
<accession>A0A328UFY1</accession>
<name>A0A328UFY1_9FIRM</name>
<dbReference type="SUPFAM" id="SSF53613">
    <property type="entry name" value="Ribokinase-like"/>
    <property type="match status" value="1"/>
</dbReference>
<dbReference type="GO" id="GO:0044281">
    <property type="term" value="P:small molecule metabolic process"/>
    <property type="evidence" value="ECO:0007669"/>
    <property type="project" value="UniProtKB-ARBA"/>
</dbReference>
<comment type="similarity">
    <text evidence="1">Belongs to the carbohydrate kinase pfkB family.</text>
</comment>
<dbReference type="Pfam" id="PF00294">
    <property type="entry name" value="PfkB"/>
    <property type="match status" value="1"/>
</dbReference>
<dbReference type="InterPro" id="IPR022463">
    <property type="entry name" value="1-PFruKinase"/>
</dbReference>
<dbReference type="GO" id="GO:0005829">
    <property type="term" value="C:cytosol"/>
    <property type="evidence" value="ECO:0007669"/>
    <property type="project" value="TreeGrafter"/>
</dbReference>
<dbReference type="EMBL" id="QLYR01000002">
    <property type="protein sequence ID" value="RAQ29682.1"/>
    <property type="molecule type" value="Genomic_DNA"/>
</dbReference>
<keyword evidence="7" id="KW-0423">Lactose metabolism</keyword>
<comment type="caution">
    <text evidence="10">The sequence shown here is derived from an EMBL/GenBank/DDBJ whole genome shotgun (WGS) entry which is preliminary data.</text>
</comment>
<evidence type="ECO:0000256" key="3">
    <source>
        <dbReference type="ARBA" id="ARBA00022741"/>
    </source>
</evidence>
<dbReference type="AlphaFoldDB" id="A0A328UFY1"/>
<dbReference type="GO" id="GO:0009024">
    <property type="term" value="F:tagatose-6-phosphate kinase activity"/>
    <property type="evidence" value="ECO:0007669"/>
    <property type="project" value="UniProtKB-EC"/>
</dbReference>
<dbReference type="InterPro" id="IPR017583">
    <property type="entry name" value="Tagatose/fructose_Pkinase"/>
</dbReference>
<dbReference type="GO" id="GO:2001059">
    <property type="term" value="P:D-tagatose 6-phosphate catabolic process"/>
    <property type="evidence" value="ECO:0007669"/>
    <property type="project" value="UniProtKB-UniPathway"/>
</dbReference>